<dbReference type="PATRIC" id="fig|324602.8.peg.2809"/>
<name>A9WI07_CHLAA</name>
<dbReference type="AlphaFoldDB" id="A9WI07"/>
<dbReference type="InParanoid" id="A9WI07"/>
<feature type="transmembrane region" description="Helical" evidence="9">
    <location>
        <begin position="135"/>
        <end position="153"/>
    </location>
</feature>
<feature type="transmembrane region" description="Helical" evidence="9">
    <location>
        <begin position="77"/>
        <end position="99"/>
    </location>
</feature>
<keyword evidence="13" id="KW-1185">Reference proteome</keyword>
<dbReference type="PANTHER" id="PTHR30183">
    <property type="entry name" value="MOLYBDENUM TRANSPORT SYSTEM PERMEASE PROTEIN MODB"/>
    <property type="match status" value="1"/>
</dbReference>
<evidence type="ECO:0000256" key="6">
    <source>
        <dbReference type="ARBA" id="ARBA00022692"/>
    </source>
</evidence>
<dbReference type="InterPro" id="IPR049783">
    <property type="entry name" value="ABC_perm_TupB-like"/>
</dbReference>
<dbReference type="NCBIfam" id="NF038017">
    <property type="entry name" value="ABC_perm1"/>
    <property type="match status" value="1"/>
</dbReference>
<evidence type="ECO:0000256" key="9">
    <source>
        <dbReference type="RuleBase" id="RU363032"/>
    </source>
</evidence>
<keyword evidence="6 9" id="KW-0812">Transmembrane</keyword>
<dbReference type="FunCoup" id="A9WI07">
    <property type="interactions" value="259"/>
</dbReference>
<feature type="domain" description="ABC transmembrane type-1" evidence="11">
    <location>
        <begin position="6"/>
        <end position="204"/>
    </location>
</feature>
<feature type="transmembrane region" description="Helical" evidence="9">
    <location>
        <begin position="188"/>
        <end position="206"/>
    </location>
</feature>
<dbReference type="HOGENOM" id="CLU_016047_14_3_0"/>
<evidence type="ECO:0000313" key="13">
    <source>
        <dbReference type="Proteomes" id="UP000002008"/>
    </source>
</evidence>
<evidence type="ECO:0000256" key="8">
    <source>
        <dbReference type="ARBA" id="ARBA00023136"/>
    </source>
</evidence>
<dbReference type="RefSeq" id="WP_012258351.1">
    <property type="nucleotide sequence ID" value="NC_010175.1"/>
</dbReference>
<gene>
    <name evidence="12" type="ordered locus">Caur_2491</name>
</gene>
<evidence type="ECO:0000259" key="11">
    <source>
        <dbReference type="PROSITE" id="PS50928"/>
    </source>
</evidence>
<evidence type="ECO:0000256" key="1">
    <source>
        <dbReference type="ARBA" id="ARBA00004651"/>
    </source>
</evidence>
<comment type="function">
    <text evidence="10">Part of the binding-protein-dependent transport system for molybdenum; probably responsible for the translocation of the substrate across the membrane.</text>
</comment>
<evidence type="ECO:0000256" key="2">
    <source>
        <dbReference type="ARBA" id="ARBA00007069"/>
    </source>
</evidence>
<dbReference type="STRING" id="324602.Caur_2491"/>
<dbReference type="EMBL" id="CP000909">
    <property type="protein sequence ID" value="ABY35698.1"/>
    <property type="molecule type" value="Genomic_DNA"/>
</dbReference>
<dbReference type="InterPro" id="IPR035906">
    <property type="entry name" value="MetI-like_sf"/>
</dbReference>
<reference evidence="13" key="1">
    <citation type="journal article" date="2011" name="BMC Genomics">
        <title>Complete genome sequence of the filamentous anoxygenic phototrophic bacterium Chloroflexus aurantiacus.</title>
        <authorList>
            <person name="Tang K.H."/>
            <person name="Barry K."/>
            <person name="Chertkov O."/>
            <person name="Dalin E."/>
            <person name="Han C.S."/>
            <person name="Hauser L.J."/>
            <person name="Honchak B.M."/>
            <person name="Karbach L.E."/>
            <person name="Land M.L."/>
            <person name="Lapidus A."/>
            <person name="Larimer F.W."/>
            <person name="Mikhailova N."/>
            <person name="Pitluck S."/>
            <person name="Pierson B.K."/>
            <person name="Blankenship R.E."/>
        </authorList>
    </citation>
    <scope>NUCLEOTIDE SEQUENCE [LARGE SCALE GENOMIC DNA]</scope>
    <source>
        <strain evidence="13">ATCC 29366 / DSM 635 / J-10-fl</strain>
    </source>
</reference>
<proteinExistence type="inferred from homology"/>
<keyword evidence="5 10" id="KW-0500">Molybdenum</keyword>
<dbReference type="Proteomes" id="UP000002008">
    <property type="component" value="Chromosome"/>
</dbReference>
<dbReference type="GO" id="GO:0015098">
    <property type="term" value="F:molybdate ion transmembrane transporter activity"/>
    <property type="evidence" value="ECO:0007669"/>
    <property type="project" value="UniProtKB-UniRule"/>
</dbReference>
<dbReference type="InterPro" id="IPR011867">
    <property type="entry name" value="ModB_ABC"/>
</dbReference>
<dbReference type="PANTHER" id="PTHR30183:SF3">
    <property type="entry name" value="MOLYBDENUM TRANSPORT SYSTEM PERMEASE PROTEIN MODB"/>
    <property type="match status" value="1"/>
</dbReference>
<evidence type="ECO:0000256" key="4">
    <source>
        <dbReference type="ARBA" id="ARBA00022475"/>
    </source>
</evidence>
<feature type="transmembrane region" description="Helical" evidence="9">
    <location>
        <begin position="6"/>
        <end position="32"/>
    </location>
</feature>
<keyword evidence="3 9" id="KW-0813">Transport</keyword>
<accession>A9WI07</accession>
<keyword evidence="7 9" id="KW-1133">Transmembrane helix</keyword>
<dbReference type="GO" id="GO:0005886">
    <property type="term" value="C:plasma membrane"/>
    <property type="evidence" value="ECO:0000318"/>
    <property type="project" value="GO_Central"/>
</dbReference>
<keyword evidence="4 10" id="KW-1003">Cell membrane</keyword>
<dbReference type="NCBIfam" id="TIGR02141">
    <property type="entry name" value="modB_ABC"/>
    <property type="match status" value="1"/>
</dbReference>
<comment type="subcellular location">
    <subcellularLocation>
        <location evidence="1 9">Cell membrane</location>
        <topology evidence="1 9">Multi-pass membrane protein</topology>
    </subcellularLocation>
</comment>
<dbReference type="Gene3D" id="1.10.3720.10">
    <property type="entry name" value="MetI-like"/>
    <property type="match status" value="1"/>
</dbReference>
<evidence type="ECO:0000313" key="12">
    <source>
        <dbReference type="EMBL" id="ABY35698.1"/>
    </source>
</evidence>
<dbReference type="eggNOG" id="COG4149">
    <property type="taxonomic scope" value="Bacteria"/>
</dbReference>
<feature type="transmembrane region" description="Helical" evidence="9">
    <location>
        <begin position="44"/>
        <end position="65"/>
    </location>
</feature>
<dbReference type="PROSITE" id="PS50928">
    <property type="entry name" value="ABC_TM1"/>
    <property type="match status" value="1"/>
</dbReference>
<dbReference type="CDD" id="cd06261">
    <property type="entry name" value="TM_PBP2"/>
    <property type="match status" value="1"/>
</dbReference>
<organism evidence="12 13">
    <name type="scientific">Chloroflexus aurantiacus (strain ATCC 29366 / DSM 635 / J-10-fl)</name>
    <dbReference type="NCBI Taxonomy" id="324602"/>
    <lineage>
        <taxon>Bacteria</taxon>
        <taxon>Bacillati</taxon>
        <taxon>Chloroflexota</taxon>
        <taxon>Chloroflexia</taxon>
        <taxon>Chloroflexales</taxon>
        <taxon>Chloroflexineae</taxon>
        <taxon>Chloroflexaceae</taxon>
        <taxon>Chloroflexus</taxon>
    </lineage>
</organism>
<protein>
    <recommendedName>
        <fullName evidence="10">Molybdenum transport system permease</fullName>
    </recommendedName>
</protein>
<dbReference type="EnsemblBacteria" id="ABY35698">
    <property type="protein sequence ID" value="ABY35698"/>
    <property type="gene ID" value="Caur_2491"/>
</dbReference>
<evidence type="ECO:0000256" key="3">
    <source>
        <dbReference type="ARBA" id="ARBA00022448"/>
    </source>
</evidence>
<dbReference type="SUPFAM" id="SSF161098">
    <property type="entry name" value="MetI-like"/>
    <property type="match status" value="1"/>
</dbReference>
<evidence type="ECO:0000256" key="10">
    <source>
        <dbReference type="RuleBase" id="RU365097"/>
    </source>
</evidence>
<dbReference type="InterPro" id="IPR000515">
    <property type="entry name" value="MetI-like"/>
</dbReference>
<evidence type="ECO:0000256" key="5">
    <source>
        <dbReference type="ARBA" id="ARBA00022505"/>
    </source>
</evidence>
<sequence length="231" mass="25336">MSWSAFWLSLQVTTIATLCIVLIGLPLALVLARRTFPGQIVVETMLMLPLVLPPSVVGYYLLLALGSGSPLVEWFQIRLLFSWPAAVIAAVVVGLPLMFQSSRAALSNVDPQLEQAARTLGLSEWRILWRITLPLARRGIIAGVILGSARALGEFGATLMVTGNIPGRTQTLPVAIYDAVQAQRYADAHLMVLVMTGIAFAGLWLVRRLEQRPKSQTMIVHEDLYGIHVER</sequence>
<keyword evidence="8 9" id="KW-0472">Membrane</keyword>
<dbReference type="KEGG" id="cau:Caur_2491"/>
<dbReference type="Pfam" id="PF00528">
    <property type="entry name" value="BPD_transp_1"/>
    <property type="match status" value="1"/>
</dbReference>
<evidence type="ECO:0000256" key="7">
    <source>
        <dbReference type="ARBA" id="ARBA00022989"/>
    </source>
</evidence>
<comment type="similarity">
    <text evidence="2 10">Belongs to the binding-protein-dependent transport system permease family. CysTW subfamily.</text>
</comment>